<feature type="region of interest" description="Disordered" evidence="1">
    <location>
        <begin position="1"/>
        <end position="26"/>
    </location>
</feature>
<keyword evidence="3" id="KW-1185">Reference proteome</keyword>
<name>A0A0C3RU16_PHLG1</name>
<organism evidence="2 3">
    <name type="scientific">Phlebiopsis gigantea (strain 11061_1 CR5-6)</name>
    <name type="common">White-rot fungus</name>
    <name type="synonym">Peniophora gigantea</name>
    <dbReference type="NCBI Taxonomy" id="745531"/>
    <lineage>
        <taxon>Eukaryota</taxon>
        <taxon>Fungi</taxon>
        <taxon>Dikarya</taxon>
        <taxon>Basidiomycota</taxon>
        <taxon>Agaricomycotina</taxon>
        <taxon>Agaricomycetes</taxon>
        <taxon>Polyporales</taxon>
        <taxon>Phanerochaetaceae</taxon>
        <taxon>Phlebiopsis</taxon>
    </lineage>
</organism>
<dbReference type="EMBL" id="KN840577">
    <property type="protein sequence ID" value="KIP04356.1"/>
    <property type="molecule type" value="Genomic_DNA"/>
</dbReference>
<sequence>MHSTPGAPQNIARPPSRQNTPRNDENELLSIDSSVLQGRVHFRRPSIYQTIHETYGPHEYDRSRIEVTPRRKLSLPHRGDRVYYQNENAQTEDLGASTSRLNKLTARCRKLSIGGGAAPMEDSDDDDDDAAGRALAFRRGRCMTPLPSVFMEDSDSDDQGDCTANTRSGEDDAYSPSLTDVSASDGSDSSSASTPAGLSLGDRSKSYFEIIPPQQGPRRRPRHPRATHERVPSLNRDSSSSDDSSEGPLSPRQDIPTGQGARSSWKSDLRELDSCLDGF</sequence>
<dbReference type="OrthoDB" id="10552404at2759"/>
<evidence type="ECO:0000256" key="1">
    <source>
        <dbReference type="SAM" id="MobiDB-lite"/>
    </source>
</evidence>
<evidence type="ECO:0000313" key="3">
    <source>
        <dbReference type="Proteomes" id="UP000053257"/>
    </source>
</evidence>
<protein>
    <submittedName>
        <fullName evidence="2">Uncharacterized protein</fullName>
    </submittedName>
</protein>
<dbReference type="AlphaFoldDB" id="A0A0C3RU16"/>
<dbReference type="Proteomes" id="UP000053257">
    <property type="component" value="Unassembled WGS sequence"/>
</dbReference>
<dbReference type="HOGENOM" id="CLU_997867_0_0_1"/>
<gene>
    <name evidence="2" type="ORF">PHLGIDRAFT_129557</name>
</gene>
<feature type="region of interest" description="Disordered" evidence="1">
    <location>
        <begin position="146"/>
        <end position="279"/>
    </location>
</feature>
<proteinExistence type="predicted"/>
<reference evidence="2 3" key="1">
    <citation type="journal article" date="2014" name="PLoS Genet.">
        <title>Analysis of the Phlebiopsis gigantea genome, transcriptome and secretome provides insight into its pioneer colonization strategies of wood.</title>
        <authorList>
            <person name="Hori C."/>
            <person name="Ishida T."/>
            <person name="Igarashi K."/>
            <person name="Samejima M."/>
            <person name="Suzuki H."/>
            <person name="Master E."/>
            <person name="Ferreira P."/>
            <person name="Ruiz-Duenas F.J."/>
            <person name="Held B."/>
            <person name="Canessa P."/>
            <person name="Larrondo L.F."/>
            <person name="Schmoll M."/>
            <person name="Druzhinina I.S."/>
            <person name="Kubicek C.P."/>
            <person name="Gaskell J.A."/>
            <person name="Kersten P."/>
            <person name="St John F."/>
            <person name="Glasner J."/>
            <person name="Sabat G."/>
            <person name="Splinter BonDurant S."/>
            <person name="Syed K."/>
            <person name="Yadav J."/>
            <person name="Mgbeahuruike A.C."/>
            <person name="Kovalchuk A."/>
            <person name="Asiegbu F.O."/>
            <person name="Lackner G."/>
            <person name="Hoffmeister D."/>
            <person name="Rencoret J."/>
            <person name="Gutierrez A."/>
            <person name="Sun H."/>
            <person name="Lindquist E."/>
            <person name="Barry K."/>
            <person name="Riley R."/>
            <person name="Grigoriev I.V."/>
            <person name="Henrissat B."/>
            <person name="Kues U."/>
            <person name="Berka R.M."/>
            <person name="Martinez A.T."/>
            <person name="Covert S.F."/>
            <person name="Blanchette R.A."/>
            <person name="Cullen D."/>
        </authorList>
    </citation>
    <scope>NUCLEOTIDE SEQUENCE [LARGE SCALE GENOMIC DNA]</scope>
    <source>
        <strain evidence="2 3">11061_1 CR5-6</strain>
    </source>
</reference>
<accession>A0A0C3RU16</accession>
<feature type="compositionally biased region" description="Low complexity" evidence="1">
    <location>
        <begin position="179"/>
        <end position="201"/>
    </location>
</feature>
<evidence type="ECO:0000313" key="2">
    <source>
        <dbReference type="EMBL" id="KIP04356.1"/>
    </source>
</evidence>